<keyword evidence="2" id="KW-1185">Reference proteome</keyword>
<proteinExistence type="predicted"/>
<organism evidence="1 2">
    <name type="scientific">Sphingobacterium tabacisoli</name>
    <dbReference type="NCBI Taxonomy" id="2044855"/>
    <lineage>
        <taxon>Bacteria</taxon>
        <taxon>Pseudomonadati</taxon>
        <taxon>Bacteroidota</taxon>
        <taxon>Sphingobacteriia</taxon>
        <taxon>Sphingobacteriales</taxon>
        <taxon>Sphingobacteriaceae</taxon>
        <taxon>Sphingobacterium</taxon>
    </lineage>
</organism>
<accession>A0ABW5L0R4</accession>
<protein>
    <submittedName>
        <fullName evidence="1">Uncharacterized protein</fullName>
    </submittedName>
</protein>
<comment type="caution">
    <text evidence="1">The sequence shown here is derived from an EMBL/GenBank/DDBJ whole genome shotgun (WGS) entry which is preliminary data.</text>
</comment>
<evidence type="ECO:0000313" key="2">
    <source>
        <dbReference type="Proteomes" id="UP001597440"/>
    </source>
</evidence>
<dbReference type="EMBL" id="JBHULD010000014">
    <property type="protein sequence ID" value="MFD2554792.1"/>
    <property type="molecule type" value="Genomic_DNA"/>
</dbReference>
<sequence length="290" mass="33276">MGLAYPIQKFQDWCTQQWVILWGRKIKPEHHSWLMGPFGDLNGIGEQFIHELAEKENLVIERNSLSMGLIPSIVVVGLAPDDLSRLSKKIIAFYESTSDYNLQFGLQWNPIFKVFGTWVNMLFSNRINQLNIPTENIAENELLTSEIIALRNPNTNEVVYRIWLRKFKSSGKVIYSGLYGTCKLPSGETCLKATFPLPKGNATVIMYIEVGTDGELILNSSGKKFGDAGFYFLLQDRKGMYWSQYIRSFRDRLTVCERENSLTAEQVLTLWSKTVVRFNYNMEAKSIDDL</sequence>
<dbReference type="Proteomes" id="UP001597440">
    <property type="component" value="Unassembled WGS sequence"/>
</dbReference>
<evidence type="ECO:0000313" key="1">
    <source>
        <dbReference type="EMBL" id="MFD2554792.1"/>
    </source>
</evidence>
<gene>
    <name evidence="1" type="ORF">ACFSQW_10350</name>
</gene>
<dbReference type="RefSeq" id="WP_210353181.1">
    <property type="nucleotide sequence ID" value="NZ_JAEQMU010000001.1"/>
</dbReference>
<name>A0ABW5L0R4_9SPHI</name>
<reference evidence="2" key="1">
    <citation type="journal article" date="2019" name="Int. J. Syst. Evol. Microbiol.">
        <title>The Global Catalogue of Microorganisms (GCM) 10K type strain sequencing project: providing services to taxonomists for standard genome sequencing and annotation.</title>
        <authorList>
            <consortium name="The Broad Institute Genomics Platform"/>
            <consortium name="The Broad Institute Genome Sequencing Center for Infectious Disease"/>
            <person name="Wu L."/>
            <person name="Ma J."/>
        </authorList>
    </citation>
    <scope>NUCLEOTIDE SEQUENCE [LARGE SCALE GENOMIC DNA]</scope>
    <source>
        <strain evidence="2">KCTC 52298</strain>
    </source>
</reference>